<evidence type="ECO:0000313" key="3">
    <source>
        <dbReference type="EMBL" id="BAI49938.1"/>
    </source>
</evidence>
<proteinExistence type="predicted"/>
<dbReference type="Gene3D" id="3.40.50.1820">
    <property type="entry name" value="alpha/beta hydrolase"/>
    <property type="match status" value="1"/>
</dbReference>
<evidence type="ECO:0000256" key="1">
    <source>
        <dbReference type="ARBA" id="ARBA00022729"/>
    </source>
</evidence>
<protein>
    <recommendedName>
        <fullName evidence="2">Phospholipase/carboxylesterase/thioesterase domain-containing protein</fullName>
    </recommendedName>
</protein>
<dbReference type="InterPro" id="IPR003140">
    <property type="entry name" value="PLipase/COase/thioEstase"/>
</dbReference>
<name>D0VYN5_9ZZZZ</name>
<accession>D0VYN5</accession>
<keyword evidence="1" id="KW-0732">Signal</keyword>
<dbReference type="SUPFAM" id="SSF53474">
    <property type="entry name" value="alpha/beta-Hydrolases"/>
    <property type="match status" value="1"/>
</dbReference>
<dbReference type="AlphaFoldDB" id="D0VYN5"/>
<evidence type="ECO:0000259" key="2">
    <source>
        <dbReference type="Pfam" id="PF02230"/>
    </source>
</evidence>
<reference evidence="3" key="1">
    <citation type="journal article" date="2010" name="Enzyme Microb. Technol.">
        <title>Direct cloning and expression of putative esterase genes from environmental DNA.</title>
        <authorList>
            <person name="Terahara T."/>
            <person name="Yamada K."/>
            <person name="Kurata S."/>
            <person name="Yokomaku T."/>
            <person name="Tsuneda S."/>
            <person name="Harayama S."/>
        </authorList>
    </citation>
    <scope>NUCLEOTIDE SEQUENCE</scope>
</reference>
<dbReference type="EMBL" id="AB504729">
    <property type="protein sequence ID" value="BAI49938.1"/>
    <property type="molecule type" value="Genomic_DNA"/>
</dbReference>
<dbReference type="InterPro" id="IPR050955">
    <property type="entry name" value="Plant_Biomass_Hydrol_Est"/>
</dbReference>
<dbReference type="GO" id="GO:0016787">
    <property type="term" value="F:hydrolase activity"/>
    <property type="evidence" value="ECO:0007669"/>
    <property type="project" value="InterPro"/>
</dbReference>
<dbReference type="Pfam" id="PF02230">
    <property type="entry name" value="Abhydrolase_2"/>
    <property type="match status" value="1"/>
</dbReference>
<dbReference type="PANTHER" id="PTHR43037">
    <property type="entry name" value="UNNAMED PRODUCT-RELATED"/>
    <property type="match status" value="1"/>
</dbReference>
<sequence length="272" mass="29419">MGMKTVSVVAALCAMAAASAIAAKIPAAELTVPLVYTNAQGATIPYRFAAPKTVEQGRRYPLVILFHGAGERGTNNVAQLVHGATDLLNYMREKGIEGYFIAGQCPNGKQWVDTPWNKLAHTMPEKPSESMALMIELIEKTMKELPVDRNRVLVTGISMGGYGTWDIVQRHPDWFAAAMPCCGGGDSTLAWKIRDVPIWAFHGDRDTTVPFRRSRDMVAALWAVDGKIRTANIPALGTAAGDRPTPIGTMSSPGSSYRGAVDRVSADHLHFP</sequence>
<dbReference type="InterPro" id="IPR029058">
    <property type="entry name" value="AB_hydrolase_fold"/>
</dbReference>
<feature type="domain" description="Phospholipase/carboxylesterase/thioesterase" evidence="2">
    <location>
        <begin position="59"/>
        <end position="222"/>
    </location>
</feature>
<organism evidence="3">
    <name type="scientific">uncultured microorganism</name>
    <dbReference type="NCBI Taxonomy" id="358574"/>
    <lineage>
        <taxon>unclassified sequences</taxon>
        <taxon>environmental samples</taxon>
    </lineage>
</organism>
<dbReference type="PANTHER" id="PTHR43037:SF1">
    <property type="entry name" value="BLL1128 PROTEIN"/>
    <property type="match status" value="1"/>
</dbReference>